<evidence type="ECO:0000256" key="1">
    <source>
        <dbReference type="SAM" id="SignalP"/>
    </source>
</evidence>
<dbReference type="EMBL" id="JAWQEG010001149">
    <property type="protein sequence ID" value="KAK3882002.1"/>
    <property type="molecule type" value="Genomic_DNA"/>
</dbReference>
<protein>
    <submittedName>
        <fullName evidence="2">Uncharacterized protein</fullName>
    </submittedName>
</protein>
<comment type="caution">
    <text evidence="2">The sequence shown here is derived from an EMBL/GenBank/DDBJ whole genome shotgun (WGS) entry which is preliminary data.</text>
</comment>
<feature type="signal peptide" evidence="1">
    <location>
        <begin position="1"/>
        <end position="21"/>
    </location>
</feature>
<gene>
    <name evidence="2" type="ORF">Pcinc_013606</name>
</gene>
<sequence length="78" mass="8978">MFTSSALLLLLLLLIEWIVRCKHQVTTEEGLRKPDLLVFNVQEAYNLDDQICSDMGVVKPDEAHLPKVKYYNTPCISR</sequence>
<keyword evidence="1" id="KW-0732">Signal</keyword>
<name>A0AAE1FZI4_PETCI</name>
<dbReference type="Proteomes" id="UP001286313">
    <property type="component" value="Unassembled WGS sequence"/>
</dbReference>
<keyword evidence="3" id="KW-1185">Reference proteome</keyword>
<proteinExistence type="predicted"/>
<organism evidence="2 3">
    <name type="scientific">Petrolisthes cinctipes</name>
    <name type="common">Flat porcelain crab</name>
    <dbReference type="NCBI Taxonomy" id="88211"/>
    <lineage>
        <taxon>Eukaryota</taxon>
        <taxon>Metazoa</taxon>
        <taxon>Ecdysozoa</taxon>
        <taxon>Arthropoda</taxon>
        <taxon>Crustacea</taxon>
        <taxon>Multicrustacea</taxon>
        <taxon>Malacostraca</taxon>
        <taxon>Eumalacostraca</taxon>
        <taxon>Eucarida</taxon>
        <taxon>Decapoda</taxon>
        <taxon>Pleocyemata</taxon>
        <taxon>Anomura</taxon>
        <taxon>Galatheoidea</taxon>
        <taxon>Porcellanidae</taxon>
        <taxon>Petrolisthes</taxon>
    </lineage>
</organism>
<feature type="chain" id="PRO_5042132474" evidence="1">
    <location>
        <begin position="22"/>
        <end position="78"/>
    </location>
</feature>
<evidence type="ECO:0000313" key="2">
    <source>
        <dbReference type="EMBL" id="KAK3882002.1"/>
    </source>
</evidence>
<evidence type="ECO:0000313" key="3">
    <source>
        <dbReference type="Proteomes" id="UP001286313"/>
    </source>
</evidence>
<reference evidence="2" key="1">
    <citation type="submission" date="2023-10" db="EMBL/GenBank/DDBJ databases">
        <title>Genome assemblies of two species of porcelain crab, Petrolisthes cinctipes and Petrolisthes manimaculis (Anomura: Porcellanidae).</title>
        <authorList>
            <person name="Angst P."/>
        </authorList>
    </citation>
    <scope>NUCLEOTIDE SEQUENCE</scope>
    <source>
        <strain evidence="2">PB745_01</strain>
        <tissue evidence="2">Gill</tissue>
    </source>
</reference>
<accession>A0AAE1FZI4</accession>
<dbReference type="AlphaFoldDB" id="A0AAE1FZI4"/>